<reference evidence="2" key="1">
    <citation type="submission" date="2021-07" db="EMBL/GenBank/DDBJ databases">
        <title>Elsinoe batatas strain:CRI-CJ2 Genome sequencing and assembly.</title>
        <authorList>
            <person name="Huang L."/>
        </authorList>
    </citation>
    <scope>NUCLEOTIDE SEQUENCE</scope>
    <source>
        <strain evidence="2">CRI-CJ2</strain>
    </source>
</reference>
<protein>
    <submittedName>
        <fullName evidence="2">Uncharacterized protein</fullName>
    </submittedName>
</protein>
<proteinExistence type="predicted"/>
<organism evidence="2 3">
    <name type="scientific">Elsinoe batatas</name>
    <dbReference type="NCBI Taxonomy" id="2601811"/>
    <lineage>
        <taxon>Eukaryota</taxon>
        <taxon>Fungi</taxon>
        <taxon>Dikarya</taxon>
        <taxon>Ascomycota</taxon>
        <taxon>Pezizomycotina</taxon>
        <taxon>Dothideomycetes</taxon>
        <taxon>Dothideomycetidae</taxon>
        <taxon>Myriangiales</taxon>
        <taxon>Elsinoaceae</taxon>
        <taxon>Elsinoe</taxon>
    </lineage>
</organism>
<evidence type="ECO:0000256" key="1">
    <source>
        <dbReference type="SAM" id="MobiDB-lite"/>
    </source>
</evidence>
<comment type="caution">
    <text evidence="2">The sequence shown here is derived from an EMBL/GenBank/DDBJ whole genome shotgun (WGS) entry which is preliminary data.</text>
</comment>
<evidence type="ECO:0000313" key="2">
    <source>
        <dbReference type="EMBL" id="KAG8623505.1"/>
    </source>
</evidence>
<dbReference type="Proteomes" id="UP000809789">
    <property type="component" value="Unassembled WGS sequence"/>
</dbReference>
<evidence type="ECO:0000313" key="3">
    <source>
        <dbReference type="Proteomes" id="UP000809789"/>
    </source>
</evidence>
<feature type="compositionally biased region" description="Basic and acidic residues" evidence="1">
    <location>
        <begin position="58"/>
        <end position="67"/>
    </location>
</feature>
<accession>A0A8K0P9J7</accession>
<gene>
    <name evidence="2" type="ORF">KVT40_008481</name>
</gene>
<keyword evidence="3" id="KW-1185">Reference proteome</keyword>
<dbReference type="AlphaFoldDB" id="A0A8K0P9J7"/>
<sequence>MAPPRKKMRYTAPAKTSRKIAPAKSSALATKRYFPLLKLPNELLVEIAKYVGPVKVENPSKDDKVNGGEEDDDNITVFTDDDIDDDDDDVLSVLTDDDSKFLQASDAETHVGIAMNFIHKVAQKTTKKI</sequence>
<feature type="compositionally biased region" description="Acidic residues" evidence="1">
    <location>
        <begin position="68"/>
        <end position="82"/>
    </location>
</feature>
<name>A0A8K0P9J7_9PEZI</name>
<feature type="region of interest" description="Disordered" evidence="1">
    <location>
        <begin position="56"/>
        <end position="82"/>
    </location>
</feature>
<dbReference type="EMBL" id="JAESVG020000010">
    <property type="protein sequence ID" value="KAG8623505.1"/>
    <property type="molecule type" value="Genomic_DNA"/>
</dbReference>